<dbReference type="Gene3D" id="3.40.50.300">
    <property type="entry name" value="P-loop containing nucleotide triphosphate hydrolases"/>
    <property type="match status" value="1"/>
</dbReference>
<sequence length="959" mass="107713">MDLRTSLKTTLRRKYQKLKEAYADKRLLPLSLCNWDANVDLPFPNLRQHEFRIVDKSDLHTWVVRSSVFLRQFFSCDCQHLSCQRTVLTYGVSGAGKTTVVQTCALDWAEGQEYQNIDLLFPLTFWELNSIKCKVSFLELLRMFYPEMKELDVSSLKGKNVWFVLDGLDECNMPLDFHSPAVSDVSEVSKVDTLVTSLIRGSLLPRAHVWITTRFSAATRIPDCYILTENKVQGFNDNQKEDHFRNIILDDDLASRALDHVKISRSLNHLSEIPPICTVMANILKSHVEAADDDFKIRPLNLTEMYSNLIQDSKFGIIGRLKELALLRLSDNSVMYESDLAKKDISVREASAFSKKFPLVLREEKGLHNTTVFRFGQSSIQEFLAASATLDKMQGSNTASAQLQDLVDAAERSPDGEFDGILRFTFGLLKKRDTLPPTDPLFDYTKKVILHEIVTYKSVILFHALREYDSQALLNEVKFFLKFGFSPIQGFTPVHWTFMIQRATNFEAILDNIEMPVGKRCDELLRKTLPALLKSKTVGLGFSNLTDKSCPILAAVLSTGESYLRVLDLGFNSFTDHGIKSLVEALSDPNCRLKKLRLPGCRVSSLGCKYLIKALKESPKLIELDLSRNDIGNEGVRHLANGLKSPECRLEVLRLSQCRIESAGCSYLASALQANPSHLKGLDLSINSFGDKGANELLKKVDITRLLKLELYHCGLTMLSCVKIGEALKNESSVLVELNLSSNNLKDAGLELICEGMYAWCSLEKLNVSRCGISNTGCHHMFKVLGSVSQLYQGWSQRSEWQAVELKELDISRNCLLDQGVKEIVGGLKNPYSHLKVLNLCHCSLTDECCLDLGLALASKQNVVTELNLTGNEIQDKGLKKFCMGLKSPLCKLEKLILRSCNLTSKSIQFLTTALKSNPQHLTELLLMGNNLEDSSIRVLCELTKNQKYALQTLDVSVD</sequence>
<keyword evidence="4" id="KW-0067">ATP-binding</keyword>
<organism evidence="6 7">
    <name type="scientific">Xyrichtys novacula</name>
    <name type="common">Pearly razorfish</name>
    <name type="synonym">Hemipteronotus novacula</name>
    <dbReference type="NCBI Taxonomy" id="13765"/>
    <lineage>
        <taxon>Eukaryota</taxon>
        <taxon>Metazoa</taxon>
        <taxon>Chordata</taxon>
        <taxon>Craniata</taxon>
        <taxon>Vertebrata</taxon>
        <taxon>Euteleostomi</taxon>
        <taxon>Actinopterygii</taxon>
        <taxon>Neopterygii</taxon>
        <taxon>Teleostei</taxon>
        <taxon>Neoteleostei</taxon>
        <taxon>Acanthomorphata</taxon>
        <taxon>Eupercaria</taxon>
        <taxon>Labriformes</taxon>
        <taxon>Labridae</taxon>
        <taxon>Xyrichtys</taxon>
    </lineage>
</organism>
<dbReference type="InterPro" id="IPR032675">
    <property type="entry name" value="LRR_dom_sf"/>
</dbReference>
<dbReference type="Proteomes" id="UP001178508">
    <property type="component" value="Chromosome 3"/>
</dbReference>
<accession>A0AAV1EX19</accession>
<evidence type="ECO:0000313" key="6">
    <source>
        <dbReference type="EMBL" id="CAJ1053042.1"/>
    </source>
</evidence>
<dbReference type="InterPro" id="IPR027417">
    <property type="entry name" value="P-loop_NTPase"/>
</dbReference>
<evidence type="ECO:0000259" key="5">
    <source>
        <dbReference type="PROSITE" id="PS50837"/>
    </source>
</evidence>
<proteinExistence type="predicted"/>
<keyword evidence="3" id="KW-0547">Nucleotide-binding</keyword>
<protein>
    <submittedName>
        <fullName evidence="6">NACHT, LRR and PYD domains-containing protein 12-like</fullName>
    </submittedName>
</protein>
<evidence type="ECO:0000256" key="3">
    <source>
        <dbReference type="ARBA" id="ARBA00022741"/>
    </source>
</evidence>
<dbReference type="GO" id="GO:0005524">
    <property type="term" value="F:ATP binding"/>
    <property type="evidence" value="ECO:0007669"/>
    <property type="project" value="UniProtKB-KW"/>
</dbReference>
<keyword evidence="1" id="KW-0433">Leucine-rich repeat</keyword>
<dbReference type="InterPro" id="IPR007111">
    <property type="entry name" value="NACHT_NTPase"/>
</dbReference>
<dbReference type="SUPFAM" id="SSF52047">
    <property type="entry name" value="RNI-like"/>
    <property type="match status" value="1"/>
</dbReference>
<keyword evidence="2" id="KW-0677">Repeat</keyword>
<dbReference type="AlphaFoldDB" id="A0AAV1EX19"/>
<dbReference type="SMART" id="SM00368">
    <property type="entry name" value="LRR_RI"/>
    <property type="match status" value="13"/>
</dbReference>
<dbReference type="Pfam" id="PF13516">
    <property type="entry name" value="LRR_6"/>
    <property type="match status" value="7"/>
</dbReference>
<name>A0AAV1EX19_XYRNO</name>
<dbReference type="Gene3D" id="3.80.10.10">
    <property type="entry name" value="Ribonuclease Inhibitor"/>
    <property type="match status" value="2"/>
</dbReference>
<keyword evidence="7" id="KW-1185">Reference proteome</keyword>
<dbReference type="InterPro" id="IPR001611">
    <property type="entry name" value="Leu-rich_rpt"/>
</dbReference>
<evidence type="ECO:0000256" key="4">
    <source>
        <dbReference type="ARBA" id="ARBA00022840"/>
    </source>
</evidence>
<dbReference type="PANTHER" id="PTHR24106">
    <property type="entry name" value="NACHT, LRR AND CARD DOMAINS-CONTAINING"/>
    <property type="match status" value="1"/>
</dbReference>
<dbReference type="PROSITE" id="PS50837">
    <property type="entry name" value="NACHT"/>
    <property type="match status" value="1"/>
</dbReference>
<gene>
    <name evidence="6" type="ORF">XNOV1_A033831</name>
</gene>
<dbReference type="PRINTS" id="PR00364">
    <property type="entry name" value="DISEASERSIST"/>
</dbReference>
<dbReference type="Pfam" id="PF05729">
    <property type="entry name" value="NACHT"/>
    <property type="match status" value="1"/>
</dbReference>
<evidence type="ECO:0000313" key="7">
    <source>
        <dbReference type="Proteomes" id="UP001178508"/>
    </source>
</evidence>
<evidence type="ECO:0000256" key="1">
    <source>
        <dbReference type="ARBA" id="ARBA00022614"/>
    </source>
</evidence>
<feature type="domain" description="NACHT" evidence="5">
    <location>
        <begin position="85"/>
        <end position="214"/>
    </location>
</feature>
<evidence type="ECO:0000256" key="2">
    <source>
        <dbReference type="ARBA" id="ARBA00022737"/>
    </source>
</evidence>
<reference evidence="6" key="1">
    <citation type="submission" date="2023-08" db="EMBL/GenBank/DDBJ databases">
        <authorList>
            <person name="Alioto T."/>
            <person name="Alioto T."/>
            <person name="Gomez Garrido J."/>
        </authorList>
    </citation>
    <scope>NUCLEOTIDE SEQUENCE</scope>
</reference>
<dbReference type="SUPFAM" id="SSF52540">
    <property type="entry name" value="P-loop containing nucleoside triphosphate hydrolases"/>
    <property type="match status" value="1"/>
</dbReference>
<dbReference type="InterPro" id="IPR051261">
    <property type="entry name" value="NLR"/>
</dbReference>
<dbReference type="EMBL" id="OY660866">
    <property type="protein sequence ID" value="CAJ1053042.1"/>
    <property type="molecule type" value="Genomic_DNA"/>
</dbReference>